<gene>
    <name evidence="1" type="ORF">COO91_10322</name>
</gene>
<evidence type="ECO:0000313" key="1">
    <source>
        <dbReference type="EMBL" id="AUB44104.1"/>
    </source>
</evidence>
<dbReference type="EMBL" id="CP024793">
    <property type="protein sequence ID" value="AUB44104.1"/>
    <property type="molecule type" value="Genomic_DNA"/>
</dbReference>
<evidence type="ECO:0000313" key="2">
    <source>
        <dbReference type="Proteomes" id="UP000232003"/>
    </source>
</evidence>
<name>A0A2K8T8T0_9NOSO</name>
<dbReference type="Proteomes" id="UP000232003">
    <property type="component" value="Plasmid pNFSY08"/>
</dbReference>
<keyword evidence="1" id="KW-0614">Plasmid</keyword>
<organism evidence="1 2">
    <name type="scientific">Nostoc flagelliforme CCNUN1</name>
    <dbReference type="NCBI Taxonomy" id="2038116"/>
    <lineage>
        <taxon>Bacteria</taxon>
        <taxon>Bacillati</taxon>
        <taxon>Cyanobacteriota</taxon>
        <taxon>Cyanophyceae</taxon>
        <taxon>Nostocales</taxon>
        <taxon>Nostocaceae</taxon>
        <taxon>Nostoc</taxon>
    </lineage>
</organism>
<proteinExistence type="predicted"/>
<protein>
    <submittedName>
        <fullName evidence="1">Uncharacterized protein</fullName>
    </submittedName>
</protein>
<accession>A0A2K8T8T0</accession>
<dbReference type="KEGG" id="nfl:COO91_10322"/>
<geneLocation type="plasmid" evidence="2">
    <name>pnfsy08</name>
</geneLocation>
<reference evidence="1 2" key="1">
    <citation type="submission" date="2017-11" db="EMBL/GenBank/DDBJ databases">
        <title>Complete genome of a free-living desiccation-tolerant cyanobacterium and its photosynthetic adaptation to extreme terrestrial habitat.</title>
        <authorList>
            <person name="Shang J."/>
        </authorList>
    </citation>
    <scope>NUCLEOTIDE SEQUENCE [LARGE SCALE GENOMIC DNA]</scope>
    <source>
        <strain evidence="1 2">CCNUN1</strain>
        <plasmid evidence="2">pnfsy08</plasmid>
    </source>
</reference>
<keyword evidence="2" id="KW-1185">Reference proteome</keyword>
<dbReference type="AlphaFoldDB" id="A0A2K8T8T0"/>
<sequence length="60" mass="6104">MVKQGNFGCSMTANPVDICCDSITATVLPARLSSLAGVIPAIPAPTIATSTDRLLLSGEN</sequence>